<name>A0A9D1G089_9FIRM</name>
<feature type="transmembrane region" description="Helical" evidence="2">
    <location>
        <begin position="149"/>
        <end position="171"/>
    </location>
</feature>
<evidence type="ECO:0000313" key="3">
    <source>
        <dbReference type="EMBL" id="HIS92856.1"/>
    </source>
</evidence>
<reference evidence="3" key="1">
    <citation type="submission" date="2020-10" db="EMBL/GenBank/DDBJ databases">
        <authorList>
            <person name="Gilroy R."/>
        </authorList>
    </citation>
    <scope>NUCLEOTIDE SEQUENCE</scope>
    <source>
        <strain evidence="3">13766</strain>
    </source>
</reference>
<sequence>MKREKYLVRRGLMLQGVLLVVSLIFLLSMSGWWAFAFSLALIAGVCMYALNEGAYLGDKAVAMQKLIDKQQAEGREIAPERYNEVYDWRVGVRAYIYTVLPFLVIAIVNYILYLSWPEDTLNTMDLIVTILFMPYVQLFSPWIETIDTAIVRLCYIPASLIVPAFVLIGYLRGPVYYERKMKEMMKGSKKKRRRLRVTPKPRKDRNQPEI</sequence>
<dbReference type="EMBL" id="DVJN01000153">
    <property type="protein sequence ID" value="HIS92856.1"/>
    <property type="molecule type" value="Genomic_DNA"/>
</dbReference>
<gene>
    <name evidence="3" type="ORF">IAA84_07585</name>
</gene>
<feature type="region of interest" description="Disordered" evidence="1">
    <location>
        <begin position="186"/>
        <end position="210"/>
    </location>
</feature>
<feature type="transmembrane region" description="Helical" evidence="2">
    <location>
        <begin position="94"/>
        <end position="114"/>
    </location>
</feature>
<keyword evidence="2" id="KW-0472">Membrane</keyword>
<accession>A0A9D1G089</accession>
<evidence type="ECO:0000313" key="4">
    <source>
        <dbReference type="Proteomes" id="UP000824140"/>
    </source>
</evidence>
<comment type="caution">
    <text evidence="3">The sequence shown here is derived from an EMBL/GenBank/DDBJ whole genome shotgun (WGS) entry which is preliminary data.</text>
</comment>
<organism evidence="3 4">
    <name type="scientific">Candidatus Alectryocaccomicrobium excrementavium</name>
    <dbReference type="NCBI Taxonomy" id="2840668"/>
    <lineage>
        <taxon>Bacteria</taxon>
        <taxon>Bacillati</taxon>
        <taxon>Bacillota</taxon>
        <taxon>Clostridia</taxon>
        <taxon>Candidatus Alectryocaccomicrobium</taxon>
    </lineage>
</organism>
<keyword evidence="2" id="KW-0812">Transmembrane</keyword>
<reference evidence="3" key="2">
    <citation type="journal article" date="2021" name="PeerJ">
        <title>Extensive microbial diversity within the chicken gut microbiome revealed by metagenomics and culture.</title>
        <authorList>
            <person name="Gilroy R."/>
            <person name="Ravi A."/>
            <person name="Getino M."/>
            <person name="Pursley I."/>
            <person name="Horton D.L."/>
            <person name="Alikhan N.F."/>
            <person name="Baker D."/>
            <person name="Gharbi K."/>
            <person name="Hall N."/>
            <person name="Watson M."/>
            <person name="Adriaenssens E.M."/>
            <person name="Foster-Nyarko E."/>
            <person name="Jarju S."/>
            <person name="Secka A."/>
            <person name="Antonio M."/>
            <person name="Oren A."/>
            <person name="Chaudhuri R.R."/>
            <person name="La Ragione R."/>
            <person name="Hildebrand F."/>
            <person name="Pallen M.J."/>
        </authorList>
    </citation>
    <scope>NUCLEOTIDE SEQUENCE</scope>
    <source>
        <strain evidence="3">13766</strain>
    </source>
</reference>
<evidence type="ECO:0000256" key="2">
    <source>
        <dbReference type="SAM" id="Phobius"/>
    </source>
</evidence>
<protein>
    <submittedName>
        <fullName evidence="3">Uncharacterized protein</fullName>
    </submittedName>
</protein>
<proteinExistence type="predicted"/>
<feature type="compositionally biased region" description="Basic residues" evidence="1">
    <location>
        <begin position="187"/>
        <end position="203"/>
    </location>
</feature>
<dbReference type="Proteomes" id="UP000824140">
    <property type="component" value="Unassembled WGS sequence"/>
</dbReference>
<evidence type="ECO:0000256" key="1">
    <source>
        <dbReference type="SAM" id="MobiDB-lite"/>
    </source>
</evidence>
<keyword evidence="2" id="KW-1133">Transmembrane helix</keyword>
<dbReference type="AlphaFoldDB" id="A0A9D1G089"/>
<feature type="transmembrane region" description="Helical" evidence="2">
    <location>
        <begin position="12"/>
        <end position="35"/>
    </location>
</feature>